<dbReference type="PANTHER" id="PTHR21666">
    <property type="entry name" value="PEPTIDASE-RELATED"/>
    <property type="match status" value="1"/>
</dbReference>
<evidence type="ECO:0000259" key="2">
    <source>
        <dbReference type="PROSITE" id="PS51109"/>
    </source>
</evidence>
<sequence length="359" mass="40855">MDTSSTSFNKIRMINIFITLIVLLLNINIKLVNAETVNNLNKDIGFYFIYNEGNFFDEIYKAITGKVTAYKINIDNQAIGYFSENTNFKNIKNLVLKYYLEDIRVNENLVLDFNIKGNINISKEKVYEEVIEEDVEIAKKIYELSKSNNITLSIKYLQENILEIKPSTIILPTEEMFLGESKTINGKPGIEKKVYEISLENNSEKSRKLVKDDIAKEAISTKIYRGTKNPYEYGIAFLNQPTRGGYLTSGYGERWESFHKGIDISGNIGDDVLAALEGEVVYAEYNDGGYGNLIILEHENNMKTFYGHLNDFYVKVGDKVNKGDVIGAIGNTGFSTGPHLHFELRVNNNPVDPYEYIIQ</sequence>
<dbReference type="CDD" id="cd12797">
    <property type="entry name" value="M23_peptidase"/>
    <property type="match status" value="1"/>
</dbReference>
<evidence type="ECO:0000313" key="3">
    <source>
        <dbReference type="EMBL" id="ASW44388.1"/>
    </source>
</evidence>
<dbReference type="Pfam" id="PF01551">
    <property type="entry name" value="Peptidase_M23"/>
    <property type="match status" value="1"/>
</dbReference>
<organism evidence="3 4">
    <name type="scientific">Clostridium isatidis</name>
    <dbReference type="NCBI Taxonomy" id="182773"/>
    <lineage>
        <taxon>Bacteria</taxon>
        <taxon>Bacillati</taxon>
        <taxon>Bacillota</taxon>
        <taxon>Clostridia</taxon>
        <taxon>Eubacteriales</taxon>
        <taxon>Clostridiaceae</taxon>
        <taxon>Clostridium</taxon>
    </lineage>
</organism>
<dbReference type="InterPro" id="IPR050570">
    <property type="entry name" value="Cell_wall_metabolism_enzyme"/>
</dbReference>
<dbReference type="PROSITE" id="PS51109">
    <property type="entry name" value="G5"/>
    <property type="match status" value="1"/>
</dbReference>
<dbReference type="SMART" id="SM01208">
    <property type="entry name" value="G5"/>
    <property type="match status" value="1"/>
</dbReference>
<dbReference type="RefSeq" id="WP_418223030.1">
    <property type="nucleotide sequence ID" value="NZ_CP182825.1"/>
</dbReference>
<dbReference type="InterPro" id="IPR011055">
    <property type="entry name" value="Dup_hybrid_motif"/>
</dbReference>
<keyword evidence="1" id="KW-0732">Signal</keyword>
<dbReference type="KEGG" id="cia:BEN51_13400"/>
<accession>A0A343JFT0</accession>
<dbReference type="Gene3D" id="2.70.70.10">
    <property type="entry name" value="Glucose Permease (Domain IIA)"/>
    <property type="match status" value="1"/>
</dbReference>
<feature type="domain" description="G5" evidence="2">
    <location>
        <begin position="147"/>
        <end position="229"/>
    </location>
</feature>
<dbReference type="AlphaFoldDB" id="A0A343JFT0"/>
<proteinExistence type="predicted"/>
<gene>
    <name evidence="3" type="ORF">BEN51_13400</name>
</gene>
<evidence type="ECO:0000313" key="4">
    <source>
        <dbReference type="Proteomes" id="UP000264883"/>
    </source>
</evidence>
<dbReference type="Pfam" id="PF07501">
    <property type="entry name" value="G5"/>
    <property type="match status" value="1"/>
</dbReference>
<protein>
    <recommendedName>
        <fullName evidence="2">G5 domain-containing protein</fullName>
    </recommendedName>
</protein>
<dbReference type="InterPro" id="IPR011098">
    <property type="entry name" value="G5_dom"/>
</dbReference>
<dbReference type="Gene3D" id="2.20.230.10">
    <property type="entry name" value="Resuscitation-promoting factor rpfb"/>
    <property type="match status" value="1"/>
</dbReference>
<reference evidence="3 4" key="1">
    <citation type="submission" date="2016-08" db="EMBL/GenBank/DDBJ databases">
        <title>Complete Genome Sequence Of The Indigo Reducing Clostridium isatidis DSM15098.</title>
        <authorList>
            <person name="Little G.T."/>
            <person name="Minton N.P."/>
        </authorList>
    </citation>
    <scope>NUCLEOTIDE SEQUENCE [LARGE SCALE GENOMIC DNA]</scope>
    <source>
        <strain evidence="3 4">DSM 15098</strain>
    </source>
</reference>
<dbReference type="SUPFAM" id="SSF51261">
    <property type="entry name" value="Duplicated hybrid motif"/>
    <property type="match status" value="1"/>
</dbReference>
<dbReference type="InterPro" id="IPR016047">
    <property type="entry name" value="M23ase_b-sheet_dom"/>
</dbReference>
<keyword evidence="4" id="KW-1185">Reference proteome</keyword>
<evidence type="ECO:0000256" key="1">
    <source>
        <dbReference type="ARBA" id="ARBA00022729"/>
    </source>
</evidence>
<dbReference type="GO" id="GO:0004222">
    <property type="term" value="F:metalloendopeptidase activity"/>
    <property type="evidence" value="ECO:0007669"/>
    <property type="project" value="TreeGrafter"/>
</dbReference>
<dbReference type="PANTHER" id="PTHR21666:SF289">
    <property type="entry name" value="L-ALA--D-GLU ENDOPEPTIDASE"/>
    <property type="match status" value="1"/>
</dbReference>
<dbReference type="EMBL" id="CP016786">
    <property type="protein sequence ID" value="ASW44388.1"/>
    <property type="molecule type" value="Genomic_DNA"/>
</dbReference>
<dbReference type="Proteomes" id="UP000264883">
    <property type="component" value="Chromosome"/>
</dbReference>
<name>A0A343JFT0_9CLOT</name>